<dbReference type="Pfam" id="PF08402">
    <property type="entry name" value="TOBE_2"/>
    <property type="match status" value="1"/>
</dbReference>
<accession>A0A1C3W7F3</accession>
<comment type="subcellular location">
    <subcellularLocation>
        <location evidence="1">Cell inner membrane</location>
        <topology evidence="1">Peripheral membrane protein</topology>
    </subcellularLocation>
</comment>
<dbReference type="InterPro" id="IPR017871">
    <property type="entry name" value="ABC_transporter-like_CS"/>
</dbReference>
<evidence type="ECO:0000313" key="9">
    <source>
        <dbReference type="Proteomes" id="UP000199435"/>
    </source>
</evidence>
<dbReference type="InterPro" id="IPR013611">
    <property type="entry name" value="Transp-assoc_OB_typ2"/>
</dbReference>
<dbReference type="SMART" id="SM00382">
    <property type="entry name" value="AAA"/>
    <property type="match status" value="1"/>
</dbReference>
<sequence length="360" mass="38936">MAVIELKNVRKSFGALDIIRGLDLRIEDGEFVVFVGPSGSGKSTLLRLVAGLEEVTSGQILIGGEDVTELGPADRALSMVFQSYALYPHKTVRANMAFGLEVARTPRAEIERRVQAAAASLRLENYLDRKPKELSGGQRQRVAIGRAIVRDPVAFLFDEPLSNLDAALRAEMRIEIARLHQRLGATMIYVTHDQVEAMTLADKIVVLKDGAIQQIGSPIELYEKPANLFVAQFLGSPKMNVYDVEPTAEGLKIASGGLLQLPSVPSEAAKLGARPEHIGILASGQGNLEGRIDVIERLGSDTYAYVAHDGNQLTTVRLPGNVQLRVGQAVSLAIDLEQLHLFDRETRCILNGGTGTSLPG</sequence>
<feature type="domain" description="ABC transporter" evidence="7">
    <location>
        <begin position="4"/>
        <end position="234"/>
    </location>
</feature>
<dbReference type="GO" id="GO:0055052">
    <property type="term" value="C:ATP-binding cassette (ABC) transporter complex, substrate-binding subunit-containing"/>
    <property type="evidence" value="ECO:0007669"/>
    <property type="project" value="TreeGrafter"/>
</dbReference>
<dbReference type="InterPro" id="IPR003593">
    <property type="entry name" value="AAA+_ATPase"/>
</dbReference>
<reference evidence="9" key="1">
    <citation type="submission" date="2016-08" db="EMBL/GenBank/DDBJ databases">
        <authorList>
            <person name="Varghese N."/>
            <person name="Submissions Spin"/>
        </authorList>
    </citation>
    <scope>NUCLEOTIDE SEQUENCE [LARGE SCALE GENOMIC DNA]</scope>
    <source>
        <strain evidence="9">HAMBI 2971</strain>
    </source>
</reference>
<evidence type="ECO:0000256" key="6">
    <source>
        <dbReference type="ARBA" id="ARBA00022840"/>
    </source>
</evidence>
<comment type="similarity">
    <text evidence="2">Belongs to the ABC transporter superfamily.</text>
</comment>
<dbReference type="InterPro" id="IPR008995">
    <property type="entry name" value="Mo/tungstate-bd_C_term_dom"/>
</dbReference>
<dbReference type="RefSeq" id="WP_092852107.1">
    <property type="nucleotide sequence ID" value="NZ_FMAH01000024.1"/>
</dbReference>
<dbReference type="InterPro" id="IPR047641">
    <property type="entry name" value="ABC_transpr_MalK/UgpC-like"/>
</dbReference>
<keyword evidence="3" id="KW-0813">Transport</keyword>
<evidence type="ECO:0000256" key="2">
    <source>
        <dbReference type="ARBA" id="ARBA00005417"/>
    </source>
</evidence>
<keyword evidence="9" id="KW-1185">Reference proteome</keyword>
<dbReference type="Proteomes" id="UP000199435">
    <property type="component" value="Unassembled WGS sequence"/>
</dbReference>
<dbReference type="Gene3D" id="2.40.50.100">
    <property type="match status" value="1"/>
</dbReference>
<dbReference type="PROSITE" id="PS00211">
    <property type="entry name" value="ABC_TRANSPORTER_1"/>
    <property type="match status" value="1"/>
</dbReference>
<dbReference type="GO" id="GO:1990060">
    <property type="term" value="C:maltose transport complex"/>
    <property type="evidence" value="ECO:0007669"/>
    <property type="project" value="TreeGrafter"/>
</dbReference>
<dbReference type="InterPro" id="IPR027417">
    <property type="entry name" value="P-loop_NTPase"/>
</dbReference>
<dbReference type="PROSITE" id="PS50893">
    <property type="entry name" value="ABC_TRANSPORTER_2"/>
    <property type="match status" value="1"/>
</dbReference>
<protein>
    <submittedName>
        <fullName evidence="8">Carbohydrate ABC transporter ATP-binding protein, CUT1 family (TC 3.A.1.1.-)</fullName>
    </submittedName>
</protein>
<dbReference type="AlphaFoldDB" id="A0A1C3W7F3"/>
<evidence type="ECO:0000256" key="5">
    <source>
        <dbReference type="ARBA" id="ARBA00022741"/>
    </source>
</evidence>
<dbReference type="SUPFAM" id="SSF50331">
    <property type="entry name" value="MOP-like"/>
    <property type="match status" value="1"/>
</dbReference>
<proteinExistence type="inferred from homology"/>
<dbReference type="Gene3D" id="2.40.50.140">
    <property type="entry name" value="Nucleic acid-binding proteins"/>
    <property type="match status" value="1"/>
</dbReference>
<keyword evidence="4" id="KW-1003">Cell membrane</keyword>
<dbReference type="STRING" id="411945.GA0061102_102453"/>
<dbReference type="InterPro" id="IPR003439">
    <property type="entry name" value="ABC_transporter-like_ATP-bd"/>
</dbReference>
<evidence type="ECO:0000256" key="4">
    <source>
        <dbReference type="ARBA" id="ARBA00022519"/>
    </source>
</evidence>
<keyword evidence="5" id="KW-0547">Nucleotide-binding</keyword>
<dbReference type="Pfam" id="PF00005">
    <property type="entry name" value="ABC_tran"/>
    <property type="match status" value="1"/>
</dbReference>
<evidence type="ECO:0000256" key="3">
    <source>
        <dbReference type="ARBA" id="ARBA00022448"/>
    </source>
</evidence>
<dbReference type="OrthoDB" id="7325173at2"/>
<dbReference type="GO" id="GO:0015423">
    <property type="term" value="F:ABC-type maltose transporter activity"/>
    <property type="evidence" value="ECO:0007669"/>
    <property type="project" value="TreeGrafter"/>
</dbReference>
<evidence type="ECO:0000313" key="8">
    <source>
        <dbReference type="EMBL" id="SCB36019.1"/>
    </source>
</evidence>
<evidence type="ECO:0000256" key="1">
    <source>
        <dbReference type="ARBA" id="ARBA00004417"/>
    </source>
</evidence>
<dbReference type="PANTHER" id="PTHR43875">
    <property type="entry name" value="MALTODEXTRIN IMPORT ATP-BINDING PROTEIN MSMX"/>
    <property type="match status" value="1"/>
</dbReference>
<dbReference type="EMBL" id="FMAH01000024">
    <property type="protein sequence ID" value="SCB36019.1"/>
    <property type="molecule type" value="Genomic_DNA"/>
</dbReference>
<organism evidence="8 9">
    <name type="scientific">Rhizobium miluonense</name>
    <dbReference type="NCBI Taxonomy" id="411945"/>
    <lineage>
        <taxon>Bacteria</taxon>
        <taxon>Pseudomonadati</taxon>
        <taxon>Pseudomonadota</taxon>
        <taxon>Alphaproteobacteria</taxon>
        <taxon>Hyphomicrobiales</taxon>
        <taxon>Rhizobiaceae</taxon>
        <taxon>Rhizobium/Agrobacterium group</taxon>
        <taxon>Rhizobium</taxon>
    </lineage>
</organism>
<dbReference type="GO" id="GO:0005524">
    <property type="term" value="F:ATP binding"/>
    <property type="evidence" value="ECO:0007669"/>
    <property type="project" value="UniProtKB-KW"/>
</dbReference>
<dbReference type="FunFam" id="3.40.50.300:FF:000042">
    <property type="entry name" value="Maltose/maltodextrin ABC transporter, ATP-binding protein"/>
    <property type="match status" value="1"/>
</dbReference>
<dbReference type="InterPro" id="IPR012340">
    <property type="entry name" value="NA-bd_OB-fold"/>
</dbReference>
<gene>
    <name evidence="8" type="ORF">GA0061102_102453</name>
</gene>
<dbReference type="GO" id="GO:0016887">
    <property type="term" value="F:ATP hydrolysis activity"/>
    <property type="evidence" value="ECO:0007669"/>
    <property type="project" value="InterPro"/>
</dbReference>
<dbReference type="PANTHER" id="PTHR43875:SF3">
    <property type="entry name" value="MALTOSE_MALTODEXTRIN IMPORT ATP-BINDING PROTEIN MALK"/>
    <property type="match status" value="1"/>
</dbReference>
<dbReference type="Gene3D" id="3.40.50.300">
    <property type="entry name" value="P-loop containing nucleotide triphosphate hydrolases"/>
    <property type="match status" value="1"/>
</dbReference>
<dbReference type="NCBIfam" id="NF008653">
    <property type="entry name" value="PRK11650.1"/>
    <property type="match status" value="1"/>
</dbReference>
<name>A0A1C3W7F3_9HYPH</name>
<dbReference type="SUPFAM" id="SSF52540">
    <property type="entry name" value="P-loop containing nucleoside triphosphate hydrolases"/>
    <property type="match status" value="1"/>
</dbReference>
<keyword evidence="6 8" id="KW-0067">ATP-binding</keyword>
<evidence type="ECO:0000259" key="7">
    <source>
        <dbReference type="PROSITE" id="PS50893"/>
    </source>
</evidence>
<dbReference type="CDD" id="cd03301">
    <property type="entry name" value="ABC_MalK_N"/>
    <property type="match status" value="1"/>
</dbReference>
<keyword evidence="4" id="KW-0472">Membrane</keyword>
<keyword evidence="4" id="KW-0997">Cell inner membrane</keyword>
<dbReference type="InterPro" id="IPR015855">
    <property type="entry name" value="ABC_transpr_MalK-like"/>
</dbReference>